<evidence type="ECO:0000256" key="1">
    <source>
        <dbReference type="SAM" id="Coils"/>
    </source>
</evidence>
<organism evidence="4 5">
    <name type="scientific">Acaryochloris thomasi RCC1774</name>
    <dbReference type="NCBI Taxonomy" id="1764569"/>
    <lineage>
        <taxon>Bacteria</taxon>
        <taxon>Bacillati</taxon>
        <taxon>Cyanobacteriota</taxon>
        <taxon>Cyanophyceae</taxon>
        <taxon>Acaryochloridales</taxon>
        <taxon>Acaryochloridaceae</taxon>
        <taxon>Acaryochloris</taxon>
        <taxon>Acaryochloris thomasi</taxon>
    </lineage>
</organism>
<gene>
    <name evidence="4" type="ORF">C1752_00669</name>
</gene>
<protein>
    <recommendedName>
        <fullName evidence="3">Ysc84 actin-binding domain-containing protein</fullName>
    </recommendedName>
</protein>
<dbReference type="Proteomes" id="UP000248857">
    <property type="component" value="Unassembled WGS sequence"/>
</dbReference>
<keyword evidence="1" id="KW-0175">Coiled coil</keyword>
<comment type="caution">
    <text evidence="4">The sequence shown here is derived from an EMBL/GenBank/DDBJ whole genome shotgun (WGS) entry which is preliminary data.</text>
</comment>
<dbReference type="AlphaFoldDB" id="A0A2W1JN51"/>
<dbReference type="InterPro" id="IPR051702">
    <property type="entry name" value="SH3_domain_YSC84-like"/>
</dbReference>
<evidence type="ECO:0000313" key="4">
    <source>
        <dbReference type="EMBL" id="PZD74719.1"/>
    </source>
</evidence>
<evidence type="ECO:0000256" key="2">
    <source>
        <dbReference type="SAM" id="SignalP"/>
    </source>
</evidence>
<proteinExistence type="predicted"/>
<dbReference type="Pfam" id="PF04366">
    <property type="entry name" value="Ysc84"/>
    <property type="match status" value="1"/>
</dbReference>
<feature type="signal peptide" evidence="2">
    <location>
        <begin position="1"/>
        <end position="28"/>
    </location>
</feature>
<reference evidence="4 5" key="1">
    <citation type="journal article" date="2018" name="Sci. Rep.">
        <title>A novel species of the marine cyanobacterium Acaryochloris with a unique pigment content and lifestyle.</title>
        <authorList>
            <person name="Partensky F."/>
            <person name="Six C."/>
            <person name="Ratin M."/>
            <person name="Garczarek L."/>
            <person name="Vaulot D."/>
            <person name="Probert I."/>
            <person name="Calteau A."/>
            <person name="Gourvil P."/>
            <person name="Marie D."/>
            <person name="Grebert T."/>
            <person name="Bouchier C."/>
            <person name="Le Panse S."/>
            <person name="Gachenot M."/>
            <person name="Rodriguez F."/>
            <person name="Garrido J.L."/>
        </authorList>
    </citation>
    <scope>NUCLEOTIDE SEQUENCE [LARGE SCALE GENOMIC DNA]</scope>
    <source>
        <strain evidence="4 5">RCC1774</strain>
    </source>
</reference>
<feature type="domain" description="Ysc84 actin-binding" evidence="3">
    <location>
        <begin position="117"/>
        <end position="240"/>
    </location>
</feature>
<name>A0A2W1JN51_9CYAN</name>
<dbReference type="PANTHER" id="PTHR15629:SF2">
    <property type="entry name" value="SH3 DOMAIN-CONTAINING YSC84-LIKE PROTEIN 1"/>
    <property type="match status" value="1"/>
</dbReference>
<dbReference type="GO" id="GO:0035091">
    <property type="term" value="F:phosphatidylinositol binding"/>
    <property type="evidence" value="ECO:0007669"/>
    <property type="project" value="TreeGrafter"/>
</dbReference>
<dbReference type="CDD" id="cd11524">
    <property type="entry name" value="SYLF"/>
    <property type="match status" value="1"/>
</dbReference>
<dbReference type="EMBL" id="PQWO01000002">
    <property type="protein sequence ID" value="PZD74719.1"/>
    <property type="molecule type" value="Genomic_DNA"/>
</dbReference>
<feature type="coiled-coil region" evidence="1">
    <location>
        <begin position="34"/>
        <end position="61"/>
    </location>
</feature>
<evidence type="ECO:0000313" key="5">
    <source>
        <dbReference type="Proteomes" id="UP000248857"/>
    </source>
</evidence>
<keyword evidence="2" id="KW-0732">Signal</keyword>
<dbReference type="InterPro" id="IPR007461">
    <property type="entry name" value="Ysc84_actin-binding"/>
</dbReference>
<feature type="chain" id="PRO_5016065732" description="Ysc84 actin-binding domain-containing protein" evidence="2">
    <location>
        <begin position="29"/>
        <end position="249"/>
    </location>
</feature>
<dbReference type="PANTHER" id="PTHR15629">
    <property type="entry name" value="SH3YL1 PROTEIN"/>
    <property type="match status" value="1"/>
</dbReference>
<evidence type="ECO:0000259" key="3">
    <source>
        <dbReference type="Pfam" id="PF04366"/>
    </source>
</evidence>
<accession>A0A2W1JN51</accession>
<keyword evidence="5" id="KW-1185">Reference proteome</keyword>
<sequence>MTIRRVLMALPVASLLLMGLMAPGLTQSDGVAESEKLDKKLEQAEGEVEEAIQVFEKIMSDPDKRIPAELLAESEGIAIIPDVYQAGFIFGGRRGTGVMMVRYPDGTWSNPTFVSLTGGSFGLQIGAKSSDIVLVFPSRETVNEVLSRDYRLGGSISGTAGPASTKGGSAERYSKDKVYTYSRSQGLFGGLTLNGSKLGLKKDRVQYFYGDDAITTRKIFTDPFIPAPVVVNSLRDVLEQSELGTFRRF</sequence>
<dbReference type="RefSeq" id="WP_233501311.1">
    <property type="nucleotide sequence ID" value="NZ_CAWNWM010000002.1"/>
</dbReference>